<dbReference type="SUPFAM" id="SSF52540">
    <property type="entry name" value="P-loop containing nucleoside triphosphate hydrolases"/>
    <property type="match status" value="1"/>
</dbReference>
<keyword evidence="2" id="KW-0067">ATP-binding</keyword>
<reference evidence="9 10" key="1">
    <citation type="submission" date="2020-04" db="EMBL/GenBank/DDBJ databases">
        <title>Genome sequence for Sphingorhabdus sp. strain M1.</title>
        <authorList>
            <person name="Park S.-J."/>
        </authorList>
    </citation>
    <scope>NUCLEOTIDE SEQUENCE [LARGE SCALE GENOMIC DNA]</scope>
    <source>
        <strain evidence="9 10">JK6</strain>
    </source>
</reference>
<keyword evidence="10" id="KW-1185">Reference proteome</keyword>
<keyword evidence="3" id="KW-0902">Two-component regulatory system</keyword>
<evidence type="ECO:0000256" key="6">
    <source>
        <dbReference type="ARBA" id="ARBA00023159"/>
    </source>
</evidence>
<dbReference type="PROSITE" id="PS00676">
    <property type="entry name" value="SIGMA54_INTERACT_2"/>
    <property type="match status" value="1"/>
</dbReference>
<keyword evidence="1" id="KW-0547">Nucleotide-binding</keyword>
<dbReference type="InterPro" id="IPR002078">
    <property type="entry name" value="Sigma_54_int"/>
</dbReference>
<dbReference type="InterPro" id="IPR003593">
    <property type="entry name" value="AAA+_ATPase"/>
</dbReference>
<protein>
    <submittedName>
        <fullName evidence="9">Sigma-54-dependent Fis family transcriptional regulator</fullName>
    </submittedName>
</protein>
<evidence type="ECO:0000313" key="9">
    <source>
        <dbReference type="EMBL" id="QJB68016.1"/>
    </source>
</evidence>
<dbReference type="PROSITE" id="PS00675">
    <property type="entry name" value="SIGMA54_INTERACT_1"/>
    <property type="match status" value="1"/>
</dbReference>
<dbReference type="Gene3D" id="3.40.50.300">
    <property type="entry name" value="P-loop containing nucleotide triphosphate hydrolases"/>
    <property type="match status" value="1"/>
</dbReference>
<dbReference type="Pfam" id="PF00158">
    <property type="entry name" value="Sigma54_activat"/>
    <property type="match status" value="1"/>
</dbReference>
<sequence>MINDKLNPSLVSRFPELVDLLASVDTIHSASDYSSSAAQLPHTTRDASKGECRGAKDPVVVFRDGPFHFVPATLSQPLRIEFGNADREFGLSCIVESMRGGKGPAFADPNSIALYKYAARVAGSDANVMITGETGTGKEGMARFIHENSERANNPFVTVNCAAITESMIESILFGHKKGAFTGAYNSAVGLFKEADGGTIFLDEITEMPLESQSKLLRVLQEGEILPVGASRHEKIDVRVFCAANRDFAEEVGAGRFREDLYWRLNVMPVELSPLAHRPADIIAIAAFMMIGFQKRSKRFISLSRCCVQRLKEHNWPGNVRELSNVLQRALVMCDGERIEADDLIFAGARLKVSPKQDDVSSRPSSQFIRGRDLHSISKNVEYEAINQTLEKTNGNRRDAAKELGISERTLRYRMADMRALAA</sequence>
<dbReference type="Gene3D" id="1.10.10.60">
    <property type="entry name" value="Homeodomain-like"/>
    <property type="match status" value="1"/>
</dbReference>
<dbReference type="InterPro" id="IPR027417">
    <property type="entry name" value="P-loop_NTPase"/>
</dbReference>
<dbReference type="InterPro" id="IPR025943">
    <property type="entry name" value="Sigma_54_int_dom_ATP-bd_2"/>
</dbReference>
<dbReference type="PANTHER" id="PTHR32071:SF21">
    <property type="entry name" value="TRANSCRIPTIONAL REGULATORY PROTEIN FLGR"/>
    <property type="match status" value="1"/>
</dbReference>
<dbReference type="PANTHER" id="PTHR32071">
    <property type="entry name" value="TRANSCRIPTIONAL REGULATORY PROTEIN"/>
    <property type="match status" value="1"/>
</dbReference>
<dbReference type="Proteomes" id="UP000501600">
    <property type="component" value="Chromosome"/>
</dbReference>
<evidence type="ECO:0000256" key="7">
    <source>
        <dbReference type="ARBA" id="ARBA00023163"/>
    </source>
</evidence>
<dbReference type="PRINTS" id="PR01590">
    <property type="entry name" value="HTHFIS"/>
</dbReference>
<dbReference type="GO" id="GO:0005524">
    <property type="term" value="F:ATP binding"/>
    <property type="evidence" value="ECO:0007669"/>
    <property type="project" value="UniProtKB-KW"/>
</dbReference>
<keyword evidence="7" id="KW-0804">Transcription</keyword>
<evidence type="ECO:0000259" key="8">
    <source>
        <dbReference type="PROSITE" id="PS50045"/>
    </source>
</evidence>
<keyword evidence="6" id="KW-0010">Activator</keyword>
<evidence type="ECO:0000313" key="10">
    <source>
        <dbReference type="Proteomes" id="UP000501600"/>
    </source>
</evidence>
<evidence type="ECO:0000256" key="1">
    <source>
        <dbReference type="ARBA" id="ARBA00022741"/>
    </source>
</evidence>
<dbReference type="PROSITE" id="PS00688">
    <property type="entry name" value="SIGMA54_INTERACT_3"/>
    <property type="match status" value="1"/>
</dbReference>
<evidence type="ECO:0000256" key="2">
    <source>
        <dbReference type="ARBA" id="ARBA00022840"/>
    </source>
</evidence>
<gene>
    <name evidence="9" type="ORF">HF685_00755</name>
</gene>
<keyword evidence="5" id="KW-0238">DNA-binding</keyword>
<dbReference type="InterPro" id="IPR009057">
    <property type="entry name" value="Homeodomain-like_sf"/>
</dbReference>
<dbReference type="KEGG" id="phao:HF685_00755"/>
<dbReference type="GO" id="GO:0043565">
    <property type="term" value="F:sequence-specific DNA binding"/>
    <property type="evidence" value="ECO:0007669"/>
    <property type="project" value="InterPro"/>
</dbReference>
<evidence type="ECO:0000256" key="5">
    <source>
        <dbReference type="ARBA" id="ARBA00023125"/>
    </source>
</evidence>
<feature type="domain" description="Sigma-54 factor interaction" evidence="8">
    <location>
        <begin position="114"/>
        <end position="332"/>
    </location>
</feature>
<dbReference type="SUPFAM" id="SSF46689">
    <property type="entry name" value="Homeodomain-like"/>
    <property type="match status" value="1"/>
</dbReference>
<dbReference type="RefSeq" id="WP_168817730.1">
    <property type="nucleotide sequence ID" value="NZ_CP051217.1"/>
</dbReference>
<dbReference type="InterPro" id="IPR058031">
    <property type="entry name" value="AAA_lid_NorR"/>
</dbReference>
<dbReference type="EMBL" id="CP051217">
    <property type="protein sequence ID" value="QJB68016.1"/>
    <property type="molecule type" value="Genomic_DNA"/>
</dbReference>
<dbReference type="Pfam" id="PF25601">
    <property type="entry name" value="AAA_lid_14"/>
    <property type="match status" value="1"/>
</dbReference>
<proteinExistence type="predicted"/>
<dbReference type="InterPro" id="IPR025662">
    <property type="entry name" value="Sigma_54_int_dom_ATP-bd_1"/>
</dbReference>
<evidence type="ECO:0000256" key="4">
    <source>
        <dbReference type="ARBA" id="ARBA00023015"/>
    </source>
</evidence>
<dbReference type="SMART" id="SM00382">
    <property type="entry name" value="AAA"/>
    <property type="match status" value="1"/>
</dbReference>
<keyword evidence="4" id="KW-0805">Transcription regulation</keyword>
<dbReference type="Pfam" id="PF02954">
    <property type="entry name" value="HTH_8"/>
    <property type="match status" value="1"/>
</dbReference>
<dbReference type="GO" id="GO:0006355">
    <property type="term" value="P:regulation of DNA-templated transcription"/>
    <property type="evidence" value="ECO:0007669"/>
    <property type="project" value="InterPro"/>
</dbReference>
<name>A0A6H2DK29_9SPHN</name>
<dbReference type="InterPro" id="IPR002197">
    <property type="entry name" value="HTH_Fis"/>
</dbReference>
<dbReference type="CDD" id="cd00009">
    <property type="entry name" value="AAA"/>
    <property type="match status" value="1"/>
</dbReference>
<dbReference type="PROSITE" id="PS50045">
    <property type="entry name" value="SIGMA54_INTERACT_4"/>
    <property type="match status" value="1"/>
</dbReference>
<accession>A0A6H2DK29</accession>
<organism evidence="9 10">
    <name type="scientific">Parasphingorhabdus halotolerans</name>
    <dbReference type="NCBI Taxonomy" id="2725558"/>
    <lineage>
        <taxon>Bacteria</taxon>
        <taxon>Pseudomonadati</taxon>
        <taxon>Pseudomonadota</taxon>
        <taxon>Alphaproteobacteria</taxon>
        <taxon>Sphingomonadales</taxon>
        <taxon>Sphingomonadaceae</taxon>
        <taxon>Parasphingorhabdus</taxon>
    </lineage>
</organism>
<dbReference type="Gene3D" id="1.10.8.60">
    <property type="match status" value="1"/>
</dbReference>
<dbReference type="FunFam" id="3.40.50.300:FF:000006">
    <property type="entry name" value="DNA-binding transcriptional regulator NtrC"/>
    <property type="match status" value="1"/>
</dbReference>
<dbReference type="AlphaFoldDB" id="A0A6H2DK29"/>
<dbReference type="GO" id="GO:0000160">
    <property type="term" value="P:phosphorelay signal transduction system"/>
    <property type="evidence" value="ECO:0007669"/>
    <property type="project" value="UniProtKB-KW"/>
</dbReference>
<evidence type="ECO:0000256" key="3">
    <source>
        <dbReference type="ARBA" id="ARBA00023012"/>
    </source>
</evidence>
<dbReference type="InterPro" id="IPR025944">
    <property type="entry name" value="Sigma_54_int_dom_CS"/>
</dbReference>